<evidence type="ECO:0000256" key="2">
    <source>
        <dbReference type="ARBA" id="ARBA00022448"/>
    </source>
</evidence>
<evidence type="ECO:0000256" key="1">
    <source>
        <dbReference type="ARBA" id="ARBA00004429"/>
    </source>
</evidence>
<dbReference type="Pfam" id="PF04290">
    <property type="entry name" value="DctQ"/>
    <property type="match status" value="1"/>
</dbReference>
<dbReference type="PANTHER" id="PTHR35011">
    <property type="entry name" value="2,3-DIKETO-L-GULONATE TRAP TRANSPORTER SMALL PERMEASE PROTEIN YIAM"/>
    <property type="match status" value="1"/>
</dbReference>
<feature type="transmembrane region" description="Helical" evidence="9">
    <location>
        <begin position="21"/>
        <end position="42"/>
    </location>
</feature>
<keyword evidence="4 9" id="KW-0997">Cell inner membrane</keyword>
<dbReference type="PANTHER" id="PTHR35011:SF2">
    <property type="entry name" value="2,3-DIKETO-L-GULONATE TRAP TRANSPORTER SMALL PERMEASE PROTEIN YIAM"/>
    <property type="match status" value="1"/>
</dbReference>
<dbReference type="InterPro" id="IPR055348">
    <property type="entry name" value="DctQ"/>
</dbReference>
<evidence type="ECO:0000256" key="7">
    <source>
        <dbReference type="ARBA" id="ARBA00023136"/>
    </source>
</evidence>
<evidence type="ECO:0000256" key="4">
    <source>
        <dbReference type="ARBA" id="ARBA00022519"/>
    </source>
</evidence>
<evidence type="ECO:0000256" key="3">
    <source>
        <dbReference type="ARBA" id="ARBA00022475"/>
    </source>
</evidence>
<evidence type="ECO:0000256" key="9">
    <source>
        <dbReference type="RuleBase" id="RU369079"/>
    </source>
</evidence>
<evidence type="ECO:0000256" key="5">
    <source>
        <dbReference type="ARBA" id="ARBA00022692"/>
    </source>
</evidence>
<proteinExistence type="inferred from homology"/>
<comment type="function">
    <text evidence="9">Part of the tripartite ATP-independent periplasmic (TRAP) transport system.</text>
</comment>
<keyword evidence="12" id="KW-1185">Reference proteome</keyword>
<organism evidence="11 12">
    <name type="scientific">Paracoccus fontiphilus</name>
    <dbReference type="NCBI Taxonomy" id="1815556"/>
    <lineage>
        <taxon>Bacteria</taxon>
        <taxon>Pseudomonadati</taxon>
        <taxon>Pseudomonadota</taxon>
        <taxon>Alphaproteobacteria</taxon>
        <taxon>Rhodobacterales</taxon>
        <taxon>Paracoccaceae</taxon>
        <taxon>Paracoccus</taxon>
    </lineage>
</organism>
<gene>
    <name evidence="11" type="ORF">ACFOD7_16260</name>
</gene>
<evidence type="ECO:0000256" key="8">
    <source>
        <dbReference type="ARBA" id="ARBA00038436"/>
    </source>
</evidence>
<dbReference type="EMBL" id="JBHRTE010000078">
    <property type="protein sequence ID" value="MFC3169606.1"/>
    <property type="molecule type" value="Genomic_DNA"/>
</dbReference>
<feature type="transmembrane region" description="Helical" evidence="9">
    <location>
        <begin position="94"/>
        <end position="117"/>
    </location>
</feature>
<name>A0ABV7IIE9_9RHOB</name>
<sequence>MAPADDHPLPRLSRAVMRAEAAIGGILVAAILFLLLANVVSRMAGRPLIWTDELAVHLMVVLALVGASLVIAMKGHMAIGVLPDRFGTRGRVRLALLADLSVLAFLLVLAAILWRWFDLPGLVRAGSGAALAEQSFNFIYTDPTNTLGLRKVWFWLALPLTCATALIHCIAALHGDLKALQS</sequence>
<comment type="similarity">
    <text evidence="8 9">Belongs to the TRAP transporter small permease family.</text>
</comment>
<dbReference type="InterPro" id="IPR007387">
    <property type="entry name" value="TRAP_DctQ"/>
</dbReference>
<keyword evidence="3" id="KW-1003">Cell membrane</keyword>
<keyword evidence="7 9" id="KW-0472">Membrane</keyword>
<dbReference type="Proteomes" id="UP001595557">
    <property type="component" value="Unassembled WGS sequence"/>
</dbReference>
<protein>
    <recommendedName>
        <fullName evidence="9">TRAP transporter small permease protein</fullName>
    </recommendedName>
</protein>
<evidence type="ECO:0000259" key="10">
    <source>
        <dbReference type="Pfam" id="PF04290"/>
    </source>
</evidence>
<reference evidence="12" key="1">
    <citation type="journal article" date="2019" name="Int. J. Syst. Evol. Microbiol.">
        <title>The Global Catalogue of Microorganisms (GCM) 10K type strain sequencing project: providing services to taxonomists for standard genome sequencing and annotation.</title>
        <authorList>
            <consortium name="The Broad Institute Genomics Platform"/>
            <consortium name="The Broad Institute Genome Sequencing Center for Infectious Disease"/>
            <person name="Wu L."/>
            <person name="Ma J."/>
        </authorList>
    </citation>
    <scope>NUCLEOTIDE SEQUENCE [LARGE SCALE GENOMIC DNA]</scope>
    <source>
        <strain evidence="12">KCTC 52239</strain>
    </source>
</reference>
<feature type="transmembrane region" description="Helical" evidence="9">
    <location>
        <begin position="152"/>
        <end position="173"/>
    </location>
</feature>
<feature type="transmembrane region" description="Helical" evidence="9">
    <location>
        <begin position="54"/>
        <end position="73"/>
    </location>
</feature>
<keyword evidence="6 9" id="KW-1133">Transmembrane helix</keyword>
<comment type="caution">
    <text evidence="11">The sequence shown here is derived from an EMBL/GenBank/DDBJ whole genome shotgun (WGS) entry which is preliminary data.</text>
</comment>
<evidence type="ECO:0000313" key="12">
    <source>
        <dbReference type="Proteomes" id="UP001595557"/>
    </source>
</evidence>
<evidence type="ECO:0000313" key="11">
    <source>
        <dbReference type="EMBL" id="MFC3169606.1"/>
    </source>
</evidence>
<keyword evidence="5 9" id="KW-0812">Transmembrane</keyword>
<accession>A0ABV7IIE9</accession>
<evidence type="ECO:0000256" key="6">
    <source>
        <dbReference type="ARBA" id="ARBA00022989"/>
    </source>
</evidence>
<feature type="domain" description="Tripartite ATP-independent periplasmic transporters DctQ component" evidence="10">
    <location>
        <begin position="32"/>
        <end position="177"/>
    </location>
</feature>
<dbReference type="RefSeq" id="WP_207470937.1">
    <property type="nucleotide sequence ID" value="NZ_JAFNAW010000056.1"/>
</dbReference>
<comment type="subunit">
    <text evidence="9">The complex comprises the extracytoplasmic solute receptor protein and the two transmembrane proteins.</text>
</comment>
<comment type="subcellular location">
    <subcellularLocation>
        <location evidence="1 9">Cell inner membrane</location>
        <topology evidence="1 9">Multi-pass membrane protein</topology>
    </subcellularLocation>
</comment>
<keyword evidence="2 9" id="KW-0813">Transport</keyword>